<dbReference type="Gene3D" id="3.30.2010.10">
    <property type="entry name" value="Metalloproteases ('zincins'), catalytic domain"/>
    <property type="match status" value="1"/>
</dbReference>
<dbReference type="Pfam" id="PF08325">
    <property type="entry name" value="WLM"/>
    <property type="match status" value="1"/>
</dbReference>
<reference evidence="2" key="1">
    <citation type="journal article" date="2020" name="Nature">
        <title>Giant virus diversity and host interactions through global metagenomics.</title>
        <authorList>
            <person name="Schulz F."/>
            <person name="Roux S."/>
            <person name="Paez-Espino D."/>
            <person name="Jungbluth S."/>
            <person name="Walsh D.A."/>
            <person name="Denef V.J."/>
            <person name="McMahon K.D."/>
            <person name="Konstantinidis K.T."/>
            <person name="Eloe-Fadrosh E.A."/>
            <person name="Kyrpides N.C."/>
            <person name="Woyke T."/>
        </authorList>
    </citation>
    <scope>NUCLEOTIDE SEQUENCE</scope>
    <source>
        <strain evidence="2">GVMAG-M-3300027770-17</strain>
    </source>
</reference>
<protein>
    <recommendedName>
        <fullName evidence="1">WLM domain-containing protein</fullName>
    </recommendedName>
</protein>
<sequence length="187" mass="21347">MLPIILGGTGLILASLYMQGPTNNVSVRSTLDNKEYKVQNLPDKQEAANLLSKIKKNLIEIMDDLKSTQHNPPYERLYARFNPENLEENDINASSTSYSENKGEKIIVCMRDKTKEPYPFVDENTIMFVLLHELAHLMTESIGHTPEFWTNFRTLLHDCIKCGKYTPINYSQNPVDYCGMTISDTPL</sequence>
<evidence type="ECO:0000313" key="2">
    <source>
        <dbReference type="EMBL" id="QHU28068.1"/>
    </source>
</evidence>
<feature type="domain" description="WLM" evidence="1">
    <location>
        <begin position="100"/>
        <end position="160"/>
    </location>
</feature>
<accession>A0A6C0LE79</accession>
<evidence type="ECO:0000259" key="1">
    <source>
        <dbReference type="Pfam" id="PF08325"/>
    </source>
</evidence>
<organism evidence="2">
    <name type="scientific">viral metagenome</name>
    <dbReference type="NCBI Taxonomy" id="1070528"/>
    <lineage>
        <taxon>unclassified sequences</taxon>
        <taxon>metagenomes</taxon>
        <taxon>organismal metagenomes</taxon>
    </lineage>
</organism>
<proteinExistence type="predicted"/>
<dbReference type="EMBL" id="MN740468">
    <property type="protein sequence ID" value="QHU28068.1"/>
    <property type="molecule type" value="Genomic_DNA"/>
</dbReference>
<dbReference type="AlphaFoldDB" id="A0A6C0LE79"/>
<dbReference type="InterPro" id="IPR013536">
    <property type="entry name" value="WLM_dom"/>
</dbReference>
<name>A0A6C0LE79_9ZZZZ</name>